<dbReference type="InterPro" id="IPR035965">
    <property type="entry name" value="PAS-like_dom_sf"/>
</dbReference>
<dbReference type="CDD" id="cd01949">
    <property type="entry name" value="GGDEF"/>
    <property type="match status" value="1"/>
</dbReference>
<reference evidence="2 3" key="1">
    <citation type="submission" date="2019-07" db="EMBL/GenBank/DDBJ databases">
        <title>Whole genome shotgun sequence of Acetobacter oeni NBRC 105207.</title>
        <authorList>
            <person name="Hosoyama A."/>
            <person name="Uohara A."/>
            <person name="Ohji S."/>
            <person name="Ichikawa N."/>
        </authorList>
    </citation>
    <scope>NUCLEOTIDE SEQUENCE [LARGE SCALE GENOMIC DNA]</scope>
    <source>
        <strain evidence="2 3">NBRC 105207</strain>
    </source>
</reference>
<gene>
    <name evidence="2" type="ORF">AOE01nite_22440</name>
</gene>
<organism evidence="2 3">
    <name type="scientific">Acetobacter oeni</name>
    <dbReference type="NCBI Taxonomy" id="304077"/>
    <lineage>
        <taxon>Bacteria</taxon>
        <taxon>Pseudomonadati</taxon>
        <taxon>Pseudomonadota</taxon>
        <taxon>Alphaproteobacteria</taxon>
        <taxon>Acetobacterales</taxon>
        <taxon>Acetobacteraceae</taxon>
        <taxon>Acetobacter</taxon>
    </lineage>
</organism>
<dbReference type="InterPro" id="IPR052155">
    <property type="entry name" value="Biofilm_reg_signaling"/>
</dbReference>
<keyword evidence="3" id="KW-1185">Reference proteome</keyword>
<dbReference type="InterPro" id="IPR029787">
    <property type="entry name" value="Nucleotide_cyclase"/>
</dbReference>
<protein>
    <submittedName>
        <fullName evidence="2">Diguanylate cyclase</fullName>
    </submittedName>
</protein>
<dbReference type="SMART" id="SM00267">
    <property type="entry name" value="GGDEF"/>
    <property type="match status" value="1"/>
</dbReference>
<dbReference type="InterPro" id="IPR000160">
    <property type="entry name" value="GGDEF_dom"/>
</dbReference>
<evidence type="ECO:0000259" key="1">
    <source>
        <dbReference type="PROSITE" id="PS50887"/>
    </source>
</evidence>
<dbReference type="Gene3D" id="3.30.450.20">
    <property type="entry name" value="PAS domain"/>
    <property type="match status" value="1"/>
</dbReference>
<dbReference type="AlphaFoldDB" id="A0A511XM42"/>
<comment type="caution">
    <text evidence="2">The sequence shown here is derived from an EMBL/GenBank/DDBJ whole genome shotgun (WGS) entry which is preliminary data.</text>
</comment>
<dbReference type="EMBL" id="BJYG01000031">
    <property type="protein sequence ID" value="GEN64020.1"/>
    <property type="molecule type" value="Genomic_DNA"/>
</dbReference>
<proteinExistence type="predicted"/>
<name>A0A511XM42_9PROT</name>
<dbReference type="Gene3D" id="3.30.70.270">
    <property type="match status" value="1"/>
</dbReference>
<evidence type="ECO:0000313" key="2">
    <source>
        <dbReference type="EMBL" id="GEN64020.1"/>
    </source>
</evidence>
<dbReference type="InterPro" id="IPR043128">
    <property type="entry name" value="Rev_trsase/Diguanyl_cyclase"/>
</dbReference>
<accession>A0A511XM42</accession>
<dbReference type="NCBIfam" id="TIGR00254">
    <property type="entry name" value="GGDEF"/>
    <property type="match status" value="1"/>
</dbReference>
<dbReference type="SUPFAM" id="SSF55073">
    <property type="entry name" value="Nucleotide cyclase"/>
    <property type="match status" value="1"/>
</dbReference>
<feature type="domain" description="GGDEF" evidence="1">
    <location>
        <begin position="316"/>
        <end position="447"/>
    </location>
</feature>
<sequence length="451" mass="49023">MDALLASRKRWKSLTQLVADLIFETDEEGLFTFFEAGSALGWADHELIGENSKRLLPFVDAAPGPSPFLTHTVMRGRRCWIKRADGTFSCLLIYATPLQSPSGHHAGVRGLGIDVSGEAHANADLSVAHLHSQIIRRITTTMRSRALSRLGIPPAFEELAALLGAAGGILISEPPKSDTDFCEDDESDFVHRIEGTAASFDAEIEALLREPGDDTVFEPQFLQLDGHDVIICHSRVRYNTPAVMALWRDGLGVWSQDDANLADAALSTFATALEMGALNRALARNARFDPLTGMLNRNGMIAEVARRLPRLDRERLSGTLLVIGLDRFSEINTRFGFEAGDSALQQIATYLRDAIRPTDLAGRLGGDIFGLWLDGADHFVAAERAETFCQQGAAIFLSEPVALTFSVGLAARNWEAGEGAESLIDRASLAMRSVKLAGGARWHTSLEESSP</sequence>
<dbReference type="Proteomes" id="UP000321746">
    <property type="component" value="Unassembled WGS sequence"/>
</dbReference>
<dbReference type="Pfam" id="PF00990">
    <property type="entry name" value="GGDEF"/>
    <property type="match status" value="1"/>
</dbReference>
<evidence type="ECO:0000313" key="3">
    <source>
        <dbReference type="Proteomes" id="UP000321746"/>
    </source>
</evidence>
<dbReference type="PANTHER" id="PTHR44757">
    <property type="entry name" value="DIGUANYLATE CYCLASE DGCP"/>
    <property type="match status" value="1"/>
</dbReference>
<dbReference type="SUPFAM" id="SSF55785">
    <property type="entry name" value="PYP-like sensor domain (PAS domain)"/>
    <property type="match status" value="1"/>
</dbReference>
<dbReference type="PROSITE" id="PS50887">
    <property type="entry name" value="GGDEF"/>
    <property type="match status" value="1"/>
</dbReference>
<dbReference type="PANTHER" id="PTHR44757:SF2">
    <property type="entry name" value="BIOFILM ARCHITECTURE MAINTENANCE PROTEIN MBAA"/>
    <property type="match status" value="1"/>
</dbReference>